<dbReference type="Gene3D" id="2.160.20.120">
    <property type="match status" value="1"/>
</dbReference>
<evidence type="ECO:0000313" key="3">
    <source>
        <dbReference type="EMBL" id="MCE5168826.1"/>
    </source>
</evidence>
<protein>
    <submittedName>
        <fullName evidence="3">DUF4097 family beta strand repeat-containing protein</fullName>
    </submittedName>
</protein>
<name>A0ABS8YBA3_9BACL</name>
<reference evidence="3 4" key="1">
    <citation type="submission" date="2021-11" db="EMBL/GenBank/DDBJ databases">
        <title>Draft genome sequence of Paenibacillus profundus YoMME, a new Gram-positive bacteria with exoelectrogenic properties.</title>
        <authorList>
            <person name="Hubenova Y."/>
            <person name="Hubenova E."/>
            <person name="Manasiev Y."/>
            <person name="Peykov S."/>
            <person name="Mitov M."/>
        </authorList>
    </citation>
    <scope>NUCLEOTIDE SEQUENCE [LARGE SCALE GENOMIC DNA]</scope>
    <source>
        <strain evidence="3 4">YoMME</strain>
    </source>
</reference>
<dbReference type="RefSeq" id="WP_233695996.1">
    <property type="nucleotide sequence ID" value="NZ_JAJNBZ010000003.1"/>
</dbReference>
<feature type="region of interest" description="Disordered" evidence="1">
    <location>
        <begin position="66"/>
        <end position="92"/>
    </location>
</feature>
<dbReference type="EMBL" id="JAJNBZ010000003">
    <property type="protein sequence ID" value="MCE5168826.1"/>
    <property type="molecule type" value="Genomic_DNA"/>
</dbReference>
<proteinExistence type="predicted"/>
<feature type="compositionally biased region" description="Basic and acidic residues" evidence="1">
    <location>
        <begin position="77"/>
        <end position="89"/>
    </location>
</feature>
<accession>A0ABS8YBA3</accession>
<evidence type="ECO:0000313" key="4">
    <source>
        <dbReference type="Proteomes" id="UP001199916"/>
    </source>
</evidence>
<evidence type="ECO:0000259" key="2">
    <source>
        <dbReference type="Pfam" id="PF13349"/>
    </source>
</evidence>
<dbReference type="Pfam" id="PF22564">
    <property type="entry name" value="HAAS"/>
    <property type="match status" value="1"/>
</dbReference>
<dbReference type="InterPro" id="IPR025164">
    <property type="entry name" value="Toastrack_DUF4097"/>
</dbReference>
<sequence>MSMQRLEFLVKLERLLEGIPDSERKEIMSDFETHFEEAREMGKTDEEIVRSLGSVQSIADEIIEQYRPHAAPSGGSGEEKPESGERKEPFQAGGLNFDLPNFGHSSPERDLAYGHVGAAIHAANIMTDMADVFTESYDGDTFAYRFDSSDPEQYEVIEEISHDTYNIKVMLRRTGAKRFFSFISSAGADLHVRVPQSFRGSMRLHSNSGDVKLRYLQNEQLHIQVNSGDASIENSSIGLLRIDAKSGDVEMENCRFGVLEAEALSGDLAMENVAAQRAHLKSTSGDMELEDVEAGELVMELLSGDLNVRDGRGVNWSCSTASGDVKLVRIAADVEAASASGDVAVQDICGTLRVDVKSGDIRCAIGPDTGACYIDNVAGSIDARLASSIRQMQLEASALLGDLSLNVPLLQRRKGSDGFFEGGIGEGGPLVRLSTKVGDVNVKMD</sequence>
<dbReference type="PANTHER" id="PTHR34094">
    <property type="match status" value="1"/>
</dbReference>
<dbReference type="Proteomes" id="UP001199916">
    <property type="component" value="Unassembled WGS sequence"/>
</dbReference>
<dbReference type="Pfam" id="PF13349">
    <property type="entry name" value="DUF4097"/>
    <property type="match status" value="1"/>
</dbReference>
<gene>
    <name evidence="3" type="ORF">LQV63_05815</name>
</gene>
<keyword evidence="4" id="KW-1185">Reference proteome</keyword>
<feature type="domain" description="DUF4097" evidence="2">
    <location>
        <begin position="240"/>
        <end position="442"/>
    </location>
</feature>
<comment type="caution">
    <text evidence="3">The sequence shown here is derived from an EMBL/GenBank/DDBJ whole genome shotgun (WGS) entry which is preliminary data.</text>
</comment>
<dbReference type="PANTHER" id="PTHR34094:SF1">
    <property type="entry name" value="PROTEIN FAM185A"/>
    <property type="match status" value="1"/>
</dbReference>
<organism evidence="3 4">
    <name type="scientific">Paenibacillus profundus</name>
    <dbReference type="NCBI Taxonomy" id="1173085"/>
    <lineage>
        <taxon>Bacteria</taxon>
        <taxon>Bacillati</taxon>
        <taxon>Bacillota</taxon>
        <taxon>Bacilli</taxon>
        <taxon>Bacillales</taxon>
        <taxon>Paenibacillaceae</taxon>
        <taxon>Paenibacillus</taxon>
    </lineage>
</organism>
<evidence type="ECO:0000256" key="1">
    <source>
        <dbReference type="SAM" id="MobiDB-lite"/>
    </source>
</evidence>